<dbReference type="AlphaFoldDB" id="A0A4R6Q927"/>
<dbReference type="SMART" id="SM00892">
    <property type="entry name" value="Endonuclease_NS"/>
    <property type="match status" value="1"/>
</dbReference>
<dbReference type="EMBL" id="SNXR01000014">
    <property type="protein sequence ID" value="TDP58650.1"/>
    <property type="molecule type" value="Genomic_DNA"/>
</dbReference>
<evidence type="ECO:0000259" key="4">
    <source>
        <dbReference type="SMART" id="SM00892"/>
    </source>
</evidence>
<dbReference type="InterPro" id="IPR001604">
    <property type="entry name" value="Endo_G_ENPP1-like_dom"/>
</dbReference>
<feature type="active site" description="Proton acceptor" evidence="1">
    <location>
        <position position="122"/>
    </location>
</feature>
<feature type="binding site" evidence="2">
    <location>
        <position position="153"/>
    </location>
    <ligand>
        <name>Mg(2+)</name>
        <dbReference type="ChEBI" id="CHEBI:18420"/>
        <note>catalytic</note>
    </ligand>
</feature>
<name>A0A4R6Q927_9FLAO</name>
<dbReference type="Proteomes" id="UP000295260">
    <property type="component" value="Unassembled WGS sequence"/>
</dbReference>
<keyword evidence="2" id="KW-0479">Metal-binding</keyword>
<dbReference type="GO" id="GO:0046872">
    <property type="term" value="F:metal ion binding"/>
    <property type="evidence" value="ECO:0007669"/>
    <property type="project" value="UniProtKB-KW"/>
</dbReference>
<evidence type="ECO:0000256" key="1">
    <source>
        <dbReference type="PIRSR" id="PIRSR640255-1"/>
    </source>
</evidence>
<protein>
    <submittedName>
        <fullName evidence="5">Endonuclease G</fullName>
    </submittedName>
</protein>
<dbReference type="SMART" id="SM00477">
    <property type="entry name" value="NUC"/>
    <property type="match status" value="1"/>
</dbReference>
<dbReference type="GO" id="GO:0004519">
    <property type="term" value="F:endonuclease activity"/>
    <property type="evidence" value="ECO:0007669"/>
    <property type="project" value="UniProtKB-KW"/>
</dbReference>
<reference evidence="5 6" key="1">
    <citation type="submission" date="2019-03" db="EMBL/GenBank/DDBJ databases">
        <title>Genomic Encyclopedia of Archaeal and Bacterial Type Strains, Phase II (KMG-II): from individual species to whole genera.</title>
        <authorList>
            <person name="Goeker M."/>
        </authorList>
    </citation>
    <scope>NUCLEOTIDE SEQUENCE [LARGE SCALE GENOMIC DNA]</scope>
    <source>
        <strain evidence="5 6">DSM 25687</strain>
    </source>
</reference>
<sequence>MKKNLILHIIFIFYVSLHFSCRTEAEKTPDNNMVNEQKKELFVEAKFDYLPKSNTNQVVIHQYYTLSYNEEYEQAEWVAYTLKRENLKGNNFDRPFFIQDSKVKTGSSDWRNYKKSGYDKGHLCPAGDMKFSKKAFDETFLTSNISPQKHDFNDGVWNRLEQKIRFWASKYGKVYVITGGVLNDDLKTIGREEVAVPEYFYKIVATNTNGKIKMIGFLIPHQDSDVGLYNFVTSVDEIEKMTKIDFFPKLDDKLENKLEASDDYKDWSFN</sequence>
<dbReference type="PANTHER" id="PTHR13966:SF5">
    <property type="entry name" value="ENDONUCLEASE G, MITOCHONDRIAL"/>
    <property type="match status" value="1"/>
</dbReference>
<accession>A0A4R6Q927</accession>
<dbReference type="RefSeq" id="WP_133533148.1">
    <property type="nucleotide sequence ID" value="NZ_SNXR01000014.1"/>
</dbReference>
<keyword evidence="5" id="KW-0378">Hydrolase</keyword>
<keyword evidence="6" id="KW-1185">Reference proteome</keyword>
<evidence type="ECO:0000313" key="5">
    <source>
        <dbReference type="EMBL" id="TDP58650.1"/>
    </source>
</evidence>
<evidence type="ECO:0000256" key="2">
    <source>
        <dbReference type="PIRSR" id="PIRSR640255-2"/>
    </source>
</evidence>
<comment type="caution">
    <text evidence="5">The sequence shown here is derived from an EMBL/GenBank/DDBJ whole genome shotgun (WGS) entry which is preliminary data.</text>
</comment>
<dbReference type="GO" id="GO:0003676">
    <property type="term" value="F:nucleic acid binding"/>
    <property type="evidence" value="ECO:0007669"/>
    <property type="project" value="InterPro"/>
</dbReference>
<dbReference type="Gene3D" id="3.40.570.10">
    <property type="entry name" value="Extracellular Endonuclease, subunit A"/>
    <property type="match status" value="1"/>
</dbReference>
<dbReference type="InterPro" id="IPR044925">
    <property type="entry name" value="His-Me_finger_sf"/>
</dbReference>
<dbReference type="InterPro" id="IPR044929">
    <property type="entry name" value="DNA/RNA_non-sp_Endonuclease_sf"/>
</dbReference>
<dbReference type="PANTHER" id="PTHR13966">
    <property type="entry name" value="ENDONUCLEASE RELATED"/>
    <property type="match status" value="1"/>
</dbReference>
<evidence type="ECO:0000313" key="6">
    <source>
        <dbReference type="Proteomes" id="UP000295260"/>
    </source>
</evidence>
<evidence type="ECO:0000259" key="3">
    <source>
        <dbReference type="SMART" id="SM00477"/>
    </source>
</evidence>
<dbReference type="OrthoDB" id="9811262at2"/>
<dbReference type="SUPFAM" id="SSF54060">
    <property type="entry name" value="His-Me finger endonucleases"/>
    <property type="match status" value="1"/>
</dbReference>
<proteinExistence type="predicted"/>
<gene>
    <name evidence="5" type="ORF">BC748_1876</name>
</gene>
<feature type="domain" description="ENPP1-3/EXOG-like endonuclease/phosphodiesterase" evidence="3">
    <location>
        <begin position="61"/>
        <end position="253"/>
    </location>
</feature>
<organism evidence="5 6">
    <name type="scientific">Flavobacterium dankookense</name>
    <dbReference type="NCBI Taxonomy" id="706186"/>
    <lineage>
        <taxon>Bacteria</taxon>
        <taxon>Pseudomonadati</taxon>
        <taxon>Bacteroidota</taxon>
        <taxon>Flavobacteriia</taxon>
        <taxon>Flavobacteriales</taxon>
        <taxon>Flavobacteriaceae</taxon>
        <taxon>Flavobacterium</taxon>
    </lineage>
</organism>
<keyword evidence="5" id="KW-0255">Endonuclease</keyword>
<keyword evidence="5" id="KW-0540">Nuclease</keyword>
<dbReference type="GO" id="GO:0016787">
    <property type="term" value="F:hydrolase activity"/>
    <property type="evidence" value="ECO:0007669"/>
    <property type="project" value="InterPro"/>
</dbReference>
<feature type="domain" description="DNA/RNA non-specific endonuclease/pyrophosphatase/phosphodiesterase" evidence="4">
    <location>
        <begin position="60"/>
        <end position="253"/>
    </location>
</feature>
<dbReference type="Pfam" id="PF01223">
    <property type="entry name" value="Endonuclease_NS"/>
    <property type="match status" value="1"/>
</dbReference>
<dbReference type="InterPro" id="IPR020821">
    <property type="entry name" value="ENPP1-3/EXOG-like_nuc-like"/>
</dbReference>
<dbReference type="InterPro" id="IPR040255">
    <property type="entry name" value="Non-specific_endonuclease"/>
</dbReference>